<dbReference type="PRINTS" id="PR00364">
    <property type="entry name" value="DISEASERSIST"/>
</dbReference>
<dbReference type="AlphaFoldDB" id="A0A0U5CLT0"/>
<feature type="domain" description="DUF7779" evidence="4">
    <location>
        <begin position="319"/>
        <end position="393"/>
    </location>
</feature>
<dbReference type="InterPro" id="IPR027417">
    <property type="entry name" value="P-loop_NTPase"/>
</dbReference>
<dbReference type="Gene3D" id="3.40.50.300">
    <property type="entry name" value="P-loop containing nucleotide triphosphate hydrolases"/>
    <property type="match status" value="1"/>
</dbReference>
<organism evidence="5 6">
    <name type="scientific">Aspergillus calidoustus</name>
    <dbReference type="NCBI Taxonomy" id="454130"/>
    <lineage>
        <taxon>Eukaryota</taxon>
        <taxon>Fungi</taxon>
        <taxon>Dikarya</taxon>
        <taxon>Ascomycota</taxon>
        <taxon>Pezizomycotina</taxon>
        <taxon>Eurotiomycetes</taxon>
        <taxon>Eurotiomycetidae</taxon>
        <taxon>Eurotiales</taxon>
        <taxon>Aspergillaceae</taxon>
        <taxon>Aspergillus</taxon>
        <taxon>Aspergillus subgen. Nidulantes</taxon>
    </lineage>
</organism>
<dbReference type="SUPFAM" id="SSF52540">
    <property type="entry name" value="P-loop containing nucleoside triphosphate hydrolases"/>
    <property type="match status" value="1"/>
</dbReference>
<keyword evidence="2" id="KW-0812">Transmembrane</keyword>
<feature type="transmembrane region" description="Helical" evidence="2">
    <location>
        <begin position="1041"/>
        <end position="1064"/>
    </location>
</feature>
<keyword evidence="2" id="KW-1133">Transmembrane helix</keyword>
<evidence type="ECO:0000256" key="1">
    <source>
        <dbReference type="SAM" id="MobiDB-lite"/>
    </source>
</evidence>
<dbReference type="EMBL" id="CDMC01000002">
    <property type="protein sequence ID" value="CEN59457.1"/>
    <property type="molecule type" value="Genomic_DNA"/>
</dbReference>
<dbReference type="Pfam" id="PF25000">
    <property type="entry name" value="DUF7779"/>
    <property type="match status" value="1"/>
</dbReference>
<proteinExistence type="predicted"/>
<keyword evidence="6" id="KW-1185">Reference proteome</keyword>
<gene>
    <name evidence="5" type="ORF">ASPCAL01907</name>
</gene>
<dbReference type="Proteomes" id="UP000054771">
    <property type="component" value="Unassembled WGS sequence"/>
</dbReference>
<evidence type="ECO:0000259" key="4">
    <source>
        <dbReference type="Pfam" id="PF25000"/>
    </source>
</evidence>
<dbReference type="GO" id="GO:0043531">
    <property type="term" value="F:ADP binding"/>
    <property type="evidence" value="ECO:0007669"/>
    <property type="project" value="InterPro"/>
</dbReference>
<feature type="domain" description="NB-ARC" evidence="3">
    <location>
        <begin position="95"/>
        <end position="224"/>
    </location>
</feature>
<evidence type="ECO:0000256" key="2">
    <source>
        <dbReference type="SAM" id="Phobius"/>
    </source>
</evidence>
<dbReference type="InterPro" id="IPR002182">
    <property type="entry name" value="NB-ARC"/>
</dbReference>
<evidence type="ECO:0000259" key="3">
    <source>
        <dbReference type="Pfam" id="PF00931"/>
    </source>
</evidence>
<dbReference type="STRING" id="454130.A0A0U5CLT0"/>
<evidence type="ECO:0000313" key="5">
    <source>
        <dbReference type="EMBL" id="CEN59457.1"/>
    </source>
</evidence>
<reference evidence="6" key="1">
    <citation type="journal article" date="2016" name="Genome Announc.">
        <title>Draft genome sequences of fungus Aspergillus calidoustus.</title>
        <authorList>
            <person name="Horn F."/>
            <person name="Linde J."/>
            <person name="Mattern D.J."/>
            <person name="Walther G."/>
            <person name="Guthke R."/>
            <person name="Scherlach K."/>
            <person name="Martin K."/>
            <person name="Brakhage A.A."/>
            <person name="Petzke L."/>
            <person name="Valiante V."/>
        </authorList>
    </citation>
    <scope>NUCLEOTIDE SEQUENCE [LARGE SCALE GENOMIC DNA]</scope>
    <source>
        <strain evidence="6">SF006504</strain>
    </source>
</reference>
<dbReference type="OMA" id="TILWINC"/>
<dbReference type="PANTHER" id="PTHR35205:SF1">
    <property type="entry name" value="ZU5 DOMAIN-CONTAINING PROTEIN"/>
    <property type="match status" value="1"/>
</dbReference>
<accession>A0A0U5CLT0</accession>
<dbReference type="PANTHER" id="PTHR35205">
    <property type="entry name" value="NB-ARC AND TPR DOMAIN PROTEIN"/>
    <property type="match status" value="1"/>
</dbReference>
<feature type="transmembrane region" description="Helical" evidence="2">
    <location>
        <begin position="1070"/>
        <end position="1092"/>
    </location>
</feature>
<dbReference type="InterPro" id="IPR056681">
    <property type="entry name" value="DUF7779"/>
</dbReference>
<dbReference type="Pfam" id="PF00931">
    <property type="entry name" value="NB-ARC"/>
    <property type="match status" value="1"/>
</dbReference>
<feature type="compositionally biased region" description="Acidic residues" evidence="1">
    <location>
        <begin position="59"/>
        <end position="74"/>
    </location>
</feature>
<feature type="region of interest" description="Disordered" evidence="1">
    <location>
        <begin position="58"/>
        <end position="87"/>
    </location>
</feature>
<dbReference type="OrthoDB" id="5355526at2759"/>
<sequence length="1093" mass="122268">MVEIVGTISALFAVTEAVTKLSSTISQKYFFSLPRSNSEFFGRPKELQRMQRFLIPSDDTQESEELPDTDYVPDDGDKHEDHTSTSMSRWKNRPLVLLGLGGVGKTELATEYAHRHKGYYETILWINCRTRLVFQERIKHISRALGPESLSRDSWDLSWMYLSFWLQARSKLNSPAGTVLTSLERPWLIVLDDVEDGTVLQDVQLPRNHRGSIIITTRSRLAAEVGIELPIEPLTPSDGAELLLSLIGQKEYDSIDRTAALNLSELLGGLPLALSQVARNIRGTSTSLTMCLAGFRAVPNLSRTHGKYDLTLSSTYLLSFKRLSPGAFRLMGVLSVLDPDKIPHVLLSEYAVSVPMRELVSYSLVGDLSIESNAFYVHRLVRSAFLEHLSDKEHSDALDTASELILRASRLILPLNAHDSILIPHILSLLQANAANRLPNFKKLEELAQRFSEQDNDSSIDLSKGLLKRALTESGEQGFMTSDETASVFSTDHSISSMTSMSAVDSMDGITRMVTIFREDETLMNIASCAKQTTFSSTFERDFADLLAIFSEQLWREATQRIEYETAAWIGKARFRISAAFCRALKHKERLELPQQNPLPEEAKVRRYLQSIDDSDDGEENKDVSLTNQEVPSFDDEISQFTPSHVFHLQQSLELFITESLSFTRLKSDLRSLYDEKVERAAALSTWPIYKSQLVSGVINSEISLVTRMETLRSQGISIAGGLQLALLRIIAVMLSISYSILTGALWSTAHIQATQRKWACYSTGAGRISARWTCACGQMIFDEFLELKEGAVEAAMKELSSVTRTSKGQAANNKGGPRLGSLRGATQTAKDWATASYTTLDNTLTSWRRTRAQQNNMVKAKASSSRHLSSTLSQRFLFLCISQSRGYVKTTMIPVDLDLNSDGELFLKLKSEYLKLVGPFRRYLSLRSLKDIRFVQFNITRHQLIDILAHSRAINDAEKRQSLPPHNHPDYSYSPTPVTMIPPVGHDSLRHCYECPNEFRGSDHCLTRFPGHLKSMVTMLNGADENKAWGVQLLDGRDYAFLWVTGLIVSLASLAFGISWAVIRDDISGGFTVAGYTATTLACFVGTLQYML</sequence>
<name>A0A0U5CLT0_ASPCI</name>
<evidence type="ECO:0000313" key="6">
    <source>
        <dbReference type="Proteomes" id="UP000054771"/>
    </source>
</evidence>
<keyword evidence="2" id="KW-0472">Membrane</keyword>
<protein>
    <submittedName>
        <fullName evidence="5">Uncharacterized protein</fullName>
    </submittedName>
</protein>